<evidence type="ECO:0000313" key="9">
    <source>
        <dbReference type="EMBL" id="MBR0665266.1"/>
    </source>
</evidence>
<evidence type="ECO:0000256" key="1">
    <source>
        <dbReference type="ARBA" id="ARBA00004651"/>
    </source>
</evidence>
<dbReference type="Pfam" id="PF01618">
    <property type="entry name" value="MotA_ExbB"/>
    <property type="match status" value="1"/>
</dbReference>
<keyword evidence="3 7" id="KW-0812">Transmembrane</keyword>
<sequence>MTPHGPDLSLTALILAADPVVKSVMALLVLASIACWGVMIEKFITLGRLAREARAIKEIEQPQGDGLAAEVLRAGGTEWREGRDDEESGGEFRDRIERAMRSVFAARMRLAEHGLPILATTGSVAPFVGLFGTVWGIMNSFSGIAQRQDTSLATVAPGIAEALFATAIGLAAAIPAVMAYNRCAIRLGRIRAEGFSAIGTIAQRLARRPRVARPAAVRGAAAE</sequence>
<keyword evidence="5 7" id="KW-0472">Membrane</keyword>
<evidence type="ECO:0000256" key="2">
    <source>
        <dbReference type="ARBA" id="ARBA00022475"/>
    </source>
</evidence>
<dbReference type="InterPro" id="IPR050790">
    <property type="entry name" value="ExbB/TolQ_transport"/>
</dbReference>
<reference evidence="10" key="1">
    <citation type="journal article" date="2021" name="Syst. Appl. Microbiol.">
        <title>Roseomonas hellenica sp. nov., isolated from roots of wild-growing Alkanna tinctoria.</title>
        <authorList>
            <person name="Rat A."/>
            <person name="Naranjo H.D."/>
            <person name="Lebbe L."/>
            <person name="Cnockaert M."/>
            <person name="Krigas N."/>
            <person name="Grigoriadou K."/>
            <person name="Maloupa E."/>
            <person name="Willems A."/>
        </authorList>
    </citation>
    <scope>NUCLEOTIDE SEQUENCE [LARGE SCALE GENOMIC DNA]</scope>
    <source>
        <strain evidence="10">LMG 31523</strain>
    </source>
</reference>
<comment type="subcellular location">
    <subcellularLocation>
        <location evidence="1">Cell membrane</location>
        <topology evidence="1">Multi-pass membrane protein</topology>
    </subcellularLocation>
    <subcellularLocation>
        <location evidence="6">Membrane</location>
        <topology evidence="6">Multi-pass membrane protein</topology>
    </subcellularLocation>
</comment>
<evidence type="ECO:0000256" key="5">
    <source>
        <dbReference type="ARBA" id="ARBA00023136"/>
    </source>
</evidence>
<keyword evidence="4 7" id="KW-1133">Transmembrane helix</keyword>
<dbReference type="PANTHER" id="PTHR30625:SF3">
    <property type="entry name" value="TOL-PAL SYSTEM PROTEIN TOLQ"/>
    <property type="match status" value="1"/>
</dbReference>
<dbReference type="RefSeq" id="WP_211852933.1">
    <property type="nucleotide sequence ID" value="NZ_JAAGBB010000013.1"/>
</dbReference>
<accession>A0ABS5EYA8</accession>
<keyword evidence="9" id="KW-0969">Cilium</keyword>
<keyword evidence="2" id="KW-1003">Cell membrane</keyword>
<keyword evidence="9" id="KW-0966">Cell projection</keyword>
<name>A0ABS5EYA8_9PROT</name>
<evidence type="ECO:0000256" key="7">
    <source>
        <dbReference type="SAM" id="Phobius"/>
    </source>
</evidence>
<evidence type="ECO:0000256" key="6">
    <source>
        <dbReference type="RuleBase" id="RU004057"/>
    </source>
</evidence>
<proteinExistence type="inferred from homology"/>
<comment type="similarity">
    <text evidence="6">Belongs to the exbB/tolQ family.</text>
</comment>
<organism evidence="9 10">
    <name type="scientific">Plastoroseomonas hellenica</name>
    <dbReference type="NCBI Taxonomy" id="2687306"/>
    <lineage>
        <taxon>Bacteria</taxon>
        <taxon>Pseudomonadati</taxon>
        <taxon>Pseudomonadota</taxon>
        <taxon>Alphaproteobacteria</taxon>
        <taxon>Acetobacterales</taxon>
        <taxon>Acetobacteraceae</taxon>
        <taxon>Plastoroseomonas</taxon>
    </lineage>
</organism>
<feature type="transmembrane region" description="Helical" evidence="7">
    <location>
        <begin position="20"/>
        <end position="39"/>
    </location>
</feature>
<dbReference type="Proteomes" id="UP001196870">
    <property type="component" value="Unassembled WGS sequence"/>
</dbReference>
<dbReference type="EMBL" id="JAAGBB010000013">
    <property type="protein sequence ID" value="MBR0665266.1"/>
    <property type="molecule type" value="Genomic_DNA"/>
</dbReference>
<feature type="domain" description="MotA/TolQ/ExbB proton channel" evidence="8">
    <location>
        <begin position="89"/>
        <end position="189"/>
    </location>
</feature>
<feature type="transmembrane region" description="Helical" evidence="7">
    <location>
        <begin position="117"/>
        <end position="138"/>
    </location>
</feature>
<evidence type="ECO:0000259" key="8">
    <source>
        <dbReference type="Pfam" id="PF01618"/>
    </source>
</evidence>
<keyword evidence="10" id="KW-1185">Reference proteome</keyword>
<keyword evidence="9" id="KW-0282">Flagellum</keyword>
<gene>
    <name evidence="9" type="ORF">GXW71_12955</name>
</gene>
<dbReference type="InterPro" id="IPR002898">
    <property type="entry name" value="MotA_ExbB_proton_chnl"/>
</dbReference>
<protein>
    <submittedName>
        <fullName evidence="9">Flagellar motor protein MotA</fullName>
    </submittedName>
</protein>
<dbReference type="PANTHER" id="PTHR30625">
    <property type="entry name" value="PROTEIN TOLQ"/>
    <property type="match status" value="1"/>
</dbReference>
<comment type="caution">
    <text evidence="9">The sequence shown here is derived from an EMBL/GenBank/DDBJ whole genome shotgun (WGS) entry which is preliminary data.</text>
</comment>
<evidence type="ECO:0000256" key="4">
    <source>
        <dbReference type="ARBA" id="ARBA00022989"/>
    </source>
</evidence>
<evidence type="ECO:0000313" key="10">
    <source>
        <dbReference type="Proteomes" id="UP001196870"/>
    </source>
</evidence>
<evidence type="ECO:0000256" key="3">
    <source>
        <dbReference type="ARBA" id="ARBA00022692"/>
    </source>
</evidence>
<keyword evidence="6" id="KW-0653">Protein transport</keyword>
<feature type="transmembrane region" description="Helical" evidence="7">
    <location>
        <begin position="158"/>
        <end position="181"/>
    </location>
</feature>
<keyword evidence="6" id="KW-0813">Transport</keyword>